<evidence type="ECO:0000256" key="6">
    <source>
        <dbReference type="ARBA" id="ARBA00022806"/>
    </source>
</evidence>
<feature type="binding site" evidence="16">
    <location>
        <begin position="29"/>
        <end position="36"/>
    </location>
    <ligand>
        <name>ATP</name>
        <dbReference type="ChEBI" id="CHEBI:30616"/>
    </ligand>
</feature>
<evidence type="ECO:0000256" key="8">
    <source>
        <dbReference type="ARBA" id="ARBA00023125"/>
    </source>
</evidence>
<evidence type="ECO:0000256" key="14">
    <source>
        <dbReference type="ARBA" id="ARBA00048988"/>
    </source>
</evidence>
<dbReference type="Pfam" id="PF00580">
    <property type="entry name" value="UvrD-helicase"/>
    <property type="match status" value="1"/>
</dbReference>
<evidence type="ECO:0000256" key="2">
    <source>
        <dbReference type="ARBA" id="ARBA00022705"/>
    </source>
</evidence>
<evidence type="ECO:0000313" key="19">
    <source>
        <dbReference type="EMBL" id="MBP2858615.1"/>
    </source>
</evidence>
<evidence type="ECO:0000313" key="21">
    <source>
        <dbReference type="EMBL" id="XDL24880.1"/>
    </source>
</evidence>
<keyword evidence="9" id="KW-0234">DNA repair</keyword>
<keyword evidence="5 16" id="KW-0378">Hydrolase</keyword>
<dbReference type="FunFam" id="1.10.10.160:FF:000002">
    <property type="entry name" value="DNA helicase"/>
    <property type="match status" value="1"/>
</dbReference>
<evidence type="ECO:0000256" key="1">
    <source>
        <dbReference type="ARBA" id="ARBA00009922"/>
    </source>
</evidence>
<keyword evidence="6 16" id="KW-0347">Helicase</keyword>
<comment type="catalytic activity">
    <reaction evidence="11">
        <text>Couples ATP hydrolysis with the unwinding of duplex DNA by translocating in the 3'-5' direction.</text>
        <dbReference type="EC" id="5.6.2.4"/>
    </reaction>
</comment>
<evidence type="ECO:0000256" key="7">
    <source>
        <dbReference type="ARBA" id="ARBA00022840"/>
    </source>
</evidence>
<comment type="catalytic activity">
    <reaction evidence="14">
        <text>ATP + H2O = ADP + phosphate + H(+)</text>
        <dbReference type="Rhea" id="RHEA:13065"/>
        <dbReference type="ChEBI" id="CHEBI:15377"/>
        <dbReference type="ChEBI" id="CHEBI:15378"/>
        <dbReference type="ChEBI" id="CHEBI:30616"/>
        <dbReference type="ChEBI" id="CHEBI:43474"/>
        <dbReference type="ChEBI" id="CHEBI:456216"/>
        <dbReference type="EC" id="5.6.2.4"/>
    </reaction>
</comment>
<dbReference type="GO" id="GO:0005524">
    <property type="term" value="F:ATP binding"/>
    <property type="evidence" value="ECO:0007669"/>
    <property type="project" value="UniProtKB-UniRule"/>
</dbReference>
<dbReference type="InterPro" id="IPR014017">
    <property type="entry name" value="DNA_helicase_UvrD-like_C"/>
</dbReference>
<keyword evidence="3 16" id="KW-0547">Nucleotide-binding</keyword>
<dbReference type="InterPro" id="IPR027417">
    <property type="entry name" value="P-loop_NTPase"/>
</dbReference>
<feature type="domain" description="UvrD-like helicase C-terminal" evidence="18">
    <location>
        <begin position="287"/>
        <end position="564"/>
    </location>
</feature>
<dbReference type="GO" id="GO:0043138">
    <property type="term" value="F:3'-5' DNA helicase activity"/>
    <property type="evidence" value="ECO:0007669"/>
    <property type="project" value="UniProtKB-EC"/>
</dbReference>
<name>A0AB39IMZ1_9GAMM</name>
<dbReference type="PANTHER" id="PTHR11070:SF2">
    <property type="entry name" value="ATP-DEPENDENT DNA HELICASE SRS2"/>
    <property type="match status" value="1"/>
</dbReference>
<dbReference type="GO" id="GO:0033202">
    <property type="term" value="C:DNA helicase complex"/>
    <property type="evidence" value="ECO:0007669"/>
    <property type="project" value="TreeGrafter"/>
</dbReference>
<accession>A0AB39IMZ1</accession>
<evidence type="ECO:0000259" key="17">
    <source>
        <dbReference type="PROSITE" id="PS51198"/>
    </source>
</evidence>
<reference evidence="19 22" key="1">
    <citation type="submission" date="2021-04" db="EMBL/GenBank/DDBJ databases">
        <title>Genomic and host-range diversity within the Dickeya zeae complex, identification of D. zeae and D. oryzae members, proposal of two novel subspecies D. zeae subsp. zeae subsp. nov. and D. zeae subsp. dombae subsp. nov.</title>
        <authorList>
            <person name="Van Gijsegem F."/>
            <person name="Hugouvieux-Cotte-Pattat N."/>
        </authorList>
    </citation>
    <scope>NUCLEOTIDE SEQUENCE [LARGE SCALE GENOMIC DNA]</scope>
    <source>
        <strain evidence="19 22">FVG03</strain>
    </source>
</reference>
<dbReference type="PROSITE" id="PS51217">
    <property type="entry name" value="UVRD_HELICASE_CTER"/>
    <property type="match status" value="1"/>
</dbReference>
<sequence>MDVSDLLDSLNDKQRDAVAAPRSNMLVLAGAGSGKTRVLVHRIAWLLTVENCSPYSIMAVTFTNKAAAEMRHRIDQLLGTSQGGMWIGTFHGLAHRLLRAHHLDAGLPQDFQILDSEDQLRLLKRLIKALNLDEKQWPPRQAMWYINGKKDEGLRPQHIDSYGNPVEQTWLRIYQAYQEACDRAGLVDFAELLLRAHELWLNKPHILQHYRDRFNNILVDEFQDTNRIQYAWIRLLAGDSAKVMIVGDDDQSIYGWRGAQVENIQHFLRDFNDVATIRLEQNYRSTANILNAANALIAHNGDRLGKNLWTDGIEGEPISLYCAFNELDEARFVVSRIKVWQEAGGALSECAILYRSNAQSRVLEEALLQQSLPYRIYGGMRFFERQEIKDALSYLRLMTNRNDDAAFERVVNTPTRGIGDRTLDVVRQTARDRQLTLWQATRALLQEKVLAGRAAAALQRFLELVDALASDTADLPLHVQTDRVIRDSGLWSMYEQEKGEKGQARVENLEELVTATRQFSYQDEDQDLLPLQAFLSHAALEAGEGQADAYQDAVQLMTLHSAKGLEFPQVFVVGMEEGMFPSQMSLDEGGRLEEERRLAYVGVTRAMQKLTLTYAESRRLYGKETYHRPSRFIGELPPECVEEVRLRASVSRPVNHQRLGTPISQSDTGYKLGQRVRHAKFGEGTIVNVEGSGEHCRIQVAFVGQGIKWLVAAYARLEAV</sequence>
<dbReference type="Gene3D" id="1.10.10.160">
    <property type="match status" value="1"/>
</dbReference>
<dbReference type="NCBIfam" id="TIGR01075">
    <property type="entry name" value="uvrD"/>
    <property type="match status" value="1"/>
</dbReference>
<dbReference type="AlphaFoldDB" id="A0AB39IMZ1"/>
<dbReference type="GO" id="GO:0005829">
    <property type="term" value="C:cytosol"/>
    <property type="evidence" value="ECO:0007669"/>
    <property type="project" value="TreeGrafter"/>
</dbReference>
<evidence type="ECO:0000256" key="16">
    <source>
        <dbReference type="PROSITE-ProRule" id="PRU00560"/>
    </source>
</evidence>
<dbReference type="Pfam" id="PF21196">
    <property type="entry name" value="PcrA_UvrD_tudor"/>
    <property type="match status" value="1"/>
</dbReference>
<keyword evidence="7 16" id="KW-0067">ATP-binding</keyword>
<evidence type="ECO:0000259" key="18">
    <source>
        <dbReference type="PROSITE" id="PS51217"/>
    </source>
</evidence>
<evidence type="ECO:0000256" key="12">
    <source>
        <dbReference type="ARBA" id="ARBA00034808"/>
    </source>
</evidence>
<dbReference type="RefSeq" id="WP_038905913.1">
    <property type="nucleotide sequence ID" value="NZ_CP162411.1"/>
</dbReference>
<keyword evidence="2" id="KW-0235">DNA replication</keyword>
<keyword evidence="22" id="KW-1185">Reference proteome</keyword>
<keyword evidence="10" id="KW-0413">Isomerase</keyword>
<proteinExistence type="inferred from homology"/>
<evidence type="ECO:0000256" key="10">
    <source>
        <dbReference type="ARBA" id="ARBA00023235"/>
    </source>
</evidence>
<dbReference type="GO" id="GO:0016787">
    <property type="term" value="F:hydrolase activity"/>
    <property type="evidence" value="ECO:0007669"/>
    <property type="project" value="UniProtKB-UniRule"/>
</dbReference>
<dbReference type="GO" id="GO:0042802">
    <property type="term" value="F:identical protein binding"/>
    <property type="evidence" value="ECO:0007669"/>
    <property type="project" value="UniProtKB-ARBA"/>
</dbReference>
<dbReference type="NCBIfam" id="NF008743">
    <property type="entry name" value="PRK11773.1"/>
    <property type="match status" value="1"/>
</dbReference>
<dbReference type="Pfam" id="PF13361">
    <property type="entry name" value="UvrD_C"/>
    <property type="match status" value="1"/>
</dbReference>
<evidence type="ECO:0000256" key="11">
    <source>
        <dbReference type="ARBA" id="ARBA00034617"/>
    </source>
</evidence>
<dbReference type="Gene3D" id="1.10.486.10">
    <property type="entry name" value="PCRA, domain 4"/>
    <property type="match status" value="1"/>
</dbReference>
<dbReference type="GO" id="GO:0000725">
    <property type="term" value="P:recombinational repair"/>
    <property type="evidence" value="ECO:0007669"/>
    <property type="project" value="TreeGrafter"/>
</dbReference>
<dbReference type="Gene3D" id="3.40.50.300">
    <property type="entry name" value="P-loop containing nucleotide triphosphate hydrolases"/>
    <property type="match status" value="2"/>
</dbReference>
<evidence type="ECO:0000256" key="4">
    <source>
        <dbReference type="ARBA" id="ARBA00022763"/>
    </source>
</evidence>
<evidence type="ECO:0000256" key="3">
    <source>
        <dbReference type="ARBA" id="ARBA00022741"/>
    </source>
</evidence>
<reference evidence="21" key="2">
    <citation type="submission" date="2024-07" db="EMBL/GenBank/DDBJ databases">
        <authorList>
            <person name="Pedron J."/>
        </authorList>
    </citation>
    <scope>NUCLEOTIDE SEQUENCE</scope>
    <source>
        <strain evidence="21">A003-S1-M15</strain>
        <strain evidence="20">A642-S2-A17</strain>
    </source>
</reference>
<evidence type="ECO:0000256" key="15">
    <source>
        <dbReference type="ARBA" id="ARBA00074869"/>
    </source>
</evidence>
<dbReference type="InterPro" id="IPR000212">
    <property type="entry name" value="DNA_helicase_UvrD/REP"/>
</dbReference>
<dbReference type="FunFam" id="3.40.50.300:FF:001201">
    <property type="entry name" value="ATP-dependent DNA helicase UvrD2"/>
    <property type="match status" value="1"/>
</dbReference>
<protein>
    <recommendedName>
        <fullName evidence="15">DNA helicase II</fullName>
        <ecNumber evidence="12">5.6.2.4</ecNumber>
    </recommendedName>
    <alternativeName>
        <fullName evidence="13">DNA 3'-5' helicase II</fullName>
    </alternativeName>
</protein>
<keyword evidence="4" id="KW-0227">DNA damage</keyword>
<dbReference type="InterPro" id="IPR014016">
    <property type="entry name" value="UvrD-like_ATP-bd"/>
</dbReference>
<gene>
    <name evidence="21" type="primary">uvrD</name>
    <name evidence="21" type="synonym">mutU</name>
    <name evidence="21" type="synonym">recL</name>
    <name evidence="19" type="ORF">J8657_13475</name>
    <name evidence="20" type="ORF">LF923_0020025</name>
    <name evidence="21" type="ORF">LF929_001245</name>
</gene>
<dbReference type="PANTHER" id="PTHR11070">
    <property type="entry name" value="UVRD / RECB / PCRA DNA HELICASE FAMILY MEMBER"/>
    <property type="match status" value="1"/>
</dbReference>
<evidence type="ECO:0000313" key="22">
    <source>
        <dbReference type="Proteomes" id="UP000810130"/>
    </source>
</evidence>
<dbReference type="EMBL" id="CP162411">
    <property type="protein sequence ID" value="XDL14420.1"/>
    <property type="molecule type" value="Genomic_DNA"/>
</dbReference>
<dbReference type="GO" id="GO:0003677">
    <property type="term" value="F:DNA binding"/>
    <property type="evidence" value="ECO:0007669"/>
    <property type="project" value="UniProtKB-KW"/>
</dbReference>
<dbReference type="CDD" id="cd17932">
    <property type="entry name" value="DEXQc_UvrD"/>
    <property type="match status" value="1"/>
</dbReference>
<dbReference type="FunFam" id="1.10.486.10:FF:000001">
    <property type="entry name" value="DNA helicase"/>
    <property type="match status" value="1"/>
</dbReference>
<keyword evidence="8" id="KW-0238">DNA-binding</keyword>
<comment type="similarity">
    <text evidence="1">Belongs to the helicase family. UvrD subfamily.</text>
</comment>
<feature type="domain" description="UvrD-like helicase ATP-binding" evidence="17">
    <location>
        <begin position="8"/>
        <end position="286"/>
    </location>
</feature>
<dbReference type="PROSITE" id="PS51198">
    <property type="entry name" value="UVRD_HELICASE_ATP_BIND"/>
    <property type="match status" value="1"/>
</dbReference>
<evidence type="ECO:0000313" key="20">
    <source>
        <dbReference type="EMBL" id="XDL14420.1"/>
    </source>
</evidence>
<evidence type="ECO:0000256" key="13">
    <source>
        <dbReference type="ARBA" id="ARBA00034923"/>
    </source>
</evidence>
<evidence type="ECO:0000256" key="9">
    <source>
        <dbReference type="ARBA" id="ARBA00023204"/>
    </source>
</evidence>
<dbReference type="InterPro" id="IPR005753">
    <property type="entry name" value="DNA_helicase_ATP-dep_UvrD"/>
</dbReference>
<dbReference type="EMBL" id="JAGJWX010000019">
    <property type="protein sequence ID" value="MBP2858615.1"/>
    <property type="molecule type" value="Genomic_DNA"/>
</dbReference>
<dbReference type="CDD" id="cd18807">
    <property type="entry name" value="SF1_C_UvrD"/>
    <property type="match status" value="1"/>
</dbReference>
<dbReference type="Proteomes" id="UP000810130">
    <property type="component" value="Unassembled WGS sequence"/>
</dbReference>
<dbReference type="GeneID" id="302580257"/>
<dbReference type="EC" id="5.6.2.4" evidence="12"/>
<dbReference type="SUPFAM" id="SSF52540">
    <property type="entry name" value="P-loop containing nucleoside triphosphate hydrolases"/>
    <property type="match status" value="1"/>
</dbReference>
<dbReference type="EMBL" id="CP162670">
    <property type="protein sequence ID" value="XDL24880.1"/>
    <property type="molecule type" value="Genomic_DNA"/>
</dbReference>
<organism evidence="21">
    <name type="scientific">Dickeya oryzae</name>
    <dbReference type="NCBI Taxonomy" id="1240404"/>
    <lineage>
        <taxon>Bacteria</taxon>
        <taxon>Pseudomonadati</taxon>
        <taxon>Pseudomonadota</taxon>
        <taxon>Gammaproteobacteria</taxon>
        <taxon>Enterobacterales</taxon>
        <taxon>Pectobacteriaceae</taxon>
        <taxon>Dickeya</taxon>
    </lineage>
</organism>
<evidence type="ECO:0000256" key="5">
    <source>
        <dbReference type="ARBA" id="ARBA00022801"/>
    </source>
</evidence>
<dbReference type="InterPro" id="IPR013986">
    <property type="entry name" value="DExx_box_DNA_helicase_dom_sf"/>
</dbReference>
<dbReference type="GO" id="GO:0006260">
    <property type="term" value="P:DNA replication"/>
    <property type="evidence" value="ECO:0007669"/>
    <property type="project" value="UniProtKB-KW"/>
</dbReference>